<dbReference type="InterPro" id="IPR002934">
    <property type="entry name" value="Polymerase_NTP_transf_dom"/>
</dbReference>
<dbReference type="AlphaFoldDB" id="A0A7X0RWC1"/>
<dbReference type="GO" id="GO:0016779">
    <property type="term" value="F:nucleotidyltransferase activity"/>
    <property type="evidence" value="ECO:0007669"/>
    <property type="project" value="InterPro"/>
</dbReference>
<dbReference type="EMBL" id="JACJVP010000056">
    <property type="protein sequence ID" value="MBB6674862.1"/>
    <property type="molecule type" value="Genomic_DNA"/>
</dbReference>
<evidence type="ECO:0000259" key="1">
    <source>
        <dbReference type="Pfam" id="PF01909"/>
    </source>
</evidence>
<sequence>MADHRDAEAIMARVVQGLTAVRGVRAIVLGGSRAKGTHRPESDLDIGIFYGPDEELDLEALGRLASELDDEGKDGLITPVGGWGPWINGGGWLQVGGLPVDFLYRDLSRVERVIGDCARGEVTIDYQPGHPHGFVNAIYMAEIASCLPLWDPDGSVARLRAMTDPYPQALRAGIMRKFGWEAGFTAANARKAVGKLDANYVAGCCFRAVACLNQTLFALNGRYLMNEKGAVDEAQSFPLALPRYRASVNGIFASLSPDAERLADTVEALDRLIREAEALIEENR</sequence>
<dbReference type="RefSeq" id="WP_185672725.1">
    <property type="nucleotide sequence ID" value="NZ_JACJVP010000056.1"/>
</dbReference>
<proteinExistence type="predicted"/>
<dbReference type="Gene3D" id="3.30.460.10">
    <property type="entry name" value="Beta Polymerase, domain 2"/>
    <property type="match status" value="1"/>
</dbReference>
<feature type="domain" description="Polymerase nucleotidyl transferase" evidence="1">
    <location>
        <begin position="24"/>
        <end position="67"/>
    </location>
</feature>
<comment type="caution">
    <text evidence="2">The sequence shown here is derived from an EMBL/GenBank/DDBJ whole genome shotgun (WGS) entry which is preliminary data.</text>
</comment>
<evidence type="ECO:0000313" key="2">
    <source>
        <dbReference type="EMBL" id="MBB6674862.1"/>
    </source>
</evidence>
<dbReference type="SUPFAM" id="SSF81301">
    <property type="entry name" value="Nucleotidyltransferase"/>
    <property type="match status" value="1"/>
</dbReference>
<dbReference type="Proteomes" id="UP000547209">
    <property type="component" value="Unassembled WGS sequence"/>
</dbReference>
<gene>
    <name evidence="2" type="ORF">H7C19_29705</name>
</gene>
<keyword evidence="2" id="KW-0808">Transferase</keyword>
<accession>A0A7X0RWC1</accession>
<keyword evidence="3" id="KW-1185">Reference proteome</keyword>
<protein>
    <submittedName>
        <fullName evidence="2">Nucleotidyltransferase domain-containing protein</fullName>
    </submittedName>
</protein>
<evidence type="ECO:0000313" key="3">
    <source>
        <dbReference type="Proteomes" id="UP000547209"/>
    </source>
</evidence>
<dbReference type="InterPro" id="IPR043519">
    <property type="entry name" value="NT_sf"/>
</dbReference>
<name>A0A7X0RWC1_9BACL</name>
<reference evidence="2 3" key="1">
    <citation type="submission" date="2020-08" db="EMBL/GenBank/DDBJ databases">
        <title>Cohnella phylogeny.</title>
        <authorList>
            <person name="Dunlap C."/>
        </authorList>
    </citation>
    <scope>NUCLEOTIDE SEQUENCE [LARGE SCALE GENOMIC DNA]</scope>
    <source>
        <strain evidence="2 3">DSM 28246</strain>
    </source>
</reference>
<dbReference type="Pfam" id="PF01909">
    <property type="entry name" value="NTP_transf_2"/>
    <property type="match status" value="1"/>
</dbReference>
<dbReference type="CDD" id="cd05403">
    <property type="entry name" value="NT_KNTase_like"/>
    <property type="match status" value="1"/>
</dbReference>
<organism evidence="2 3">
    <name type="scientific">Cohnella nanjingensis</name>
    <dbReference type="NCBI Taxonomy" id="1387779"/>
    <lineage>
        <taxon>Bacteria</taxon>
        <taxon>Bacillati</taxon>
        <taxon>Bacillota</taxon>
        <taxon>Bacilli</taxon>
        <taxon>Bacillales</taxon>
        <taxon>Paenibacillaceae</taxon>
        <taxon>Cohnella</taxon>
    </lineage>
</organism>